<dbReference type="AlphaFoldDB" id="A0A139A9Q3"/>
<protein>
    <recommendedName>
        <fullName evidence="1">non-specific serine/threonine protein kinase</fullName>
        <ecNumber evidence="1">2.7.11.1</ecNumber>
    </recommendedName>
</protein>
<dbReference type="InterPro" id="IPR017441">
    <property type="entry name" value="Protein_kinase_ATP_BS"/>
</dbReference>
<comment type="catalytic activity">
    <reaction evidence="7">
        <text>L-threonyl-[protein] + ATP = O-phospho-L-threonyl-[protein] + ADP + H(+)</text>
        <dbReference type="Rhea" id="RHEA:46608"/>
        <dbReference type="Rhea" id="RHEA-COMP:11060"/>
        <dbReference type="Rhea" id="RHEA-COMP:11605"/>
        <dbReference type="ChEBI" id="CHEBI:15378"/>
        <dbReference type="ChEBI" id="CHEBI:30013"/>
        <dbReference type="ChEBI" id="CHEBI:30616"/>
        <dbReference type="ChEBI" id="CHEBI:61977"/>
        <dbReference type="ChEBI" id="CHEBI:456216"/>
        <dbReference type="EC" id="2.7.11.1"/>
    </reaction>
</comment>
<comment type="catalytic activity">
    <reaction evidence="8">
        <text>L-seryl-[protein] + ATP = O-phospho-L-seryl-[protein] + ADP + H(+)</text>
        <dbReference type="Rhea" id="RHEA:17989"/>
        <dbReference type="Rhea" id="RHEA-COMP:9863"/>
        <dbReference type="Rhea" id="RHEA-COMP:11604"/>
        <dbReference type="ChEBI" id="CHEBI:15378"/>
        <dbReference type="ChEBI" id="CHEBI:29999"/>
        <dbReference type="ChEBI" id="CHEBI:30616"/>
        <dbReference type="ChEBI" id="CHEBI:83421"/>
        <dbReference type="ChEBI" id="CHEBI:456216"/>
        <dbReference type="EC" id="2.7.11.1"/>
    </reaction>
</comment>
<feature type="compositionally biased region" description="Basic and acidic residues" evidence="10">
    <location>
        <begin position="425"/>
        <end position="450"/>
    </location>
</feature>
<dbReference type="GO" id="GO:0005524">
    <property type="term" value="F:ATP binding"/>
    <property type="evidence" value="ECO:0007669"/>
    <property type="project" value="UniProtKB-UniRule"/>
</dbReference>
<dbReference type="InterPro" id="IPR000719">
    <property type="entry name" value="Prot_kinase_dom"/>
</dbReference>
<dbReference type="PROSITE" id="PS50011">
    <property type="entry name" value="PROTEIN_KINASE_DOM"/>
    <property type="match status" value="1"/>
</dbReference>
<name>A0A139A9Q3_GONPJ</name>
<feature type="compositionally biased region" description="Polar residues" evidence="10">
    <location>
        <begin position="215"/>
        <end position="234"/>
    </location>
</feature>
<evidence type="ECO:0000256" key="4">
    <source>
        <dbReference type="ARBA" id="ARBA00022741"/>
    </source>
</evidence>
<evidence type="ECO:0000259" key="11">
    <source>
        <dbReference type="PROSITE" id="PS50011"/>
    </source>
</evidence>
<keyword evidence="5 12" id="KW-0418">Kinase</keyword>
<feature type="compositionally biased region" description="Low complexity" evidence="10">
    <location>
        <begin position="118"/>
        <end position="158"/>
    </location>
</feature>
<feature type="region of interest" description="Disordered" evidence="10">
    <location>
        <begin position="765"/>
        <end position="812"/>
    </location>
</feature>
<dbReference type="Proteomes" id="UP000070544">
    <property type="component" value="Unassembled WGS sequence"/>
</dbReference>
<keyword evidence="2" id="KW-0723">Serine/threonine-protein kinase</keyword>
<dbReference type="PROSITE" id="PS00108">
    <property type="entry name" value="PROTEIN_KINASE_ST"/>
    <property type="match status" value="1"/>
</dbReference>
<evidence type="ECO:0000256" key="8">
    <source>
        <dbReference type="ARBA" id="ARBA00048679"/>
    </source>
</evidence>
<feature type="binding site" evidence="9">
    <location>
        <position position="516"/>
    </location>
    <ligand>
        <name>ATP</name>
        <dbReference type="ChEBI" id="CHEBI:30616"/>
    </ligand>
</feature>
<evidence type="ECO:0000256" key="7">
    <source>
        <dbReference type="ARBA" id="ARBA00047899"/>
    </source>
</evidence>
<dbReference type="GO" id="GO:0004674">
    <property type="term" value="F:protein serine/threonine kinase activity"/>
    <property type="evidence" value="ECO:0007669"/>
    <property type="project" value="UniProtKB-KW"/>
</dbReference>
<reference evidence="12 13" key="1">
    <citation type="journal article" date="2015" name="Genome Biol. Evol.">
        <title>Phylogenomic analyses indicate that early fungi evolved digesting cell walls of algal ancestors of land plants.</title>
        <authorList>
            <person name="Chang Y."/>
            <person name="Wang S."/>
            <person name="Sekimoto S."/>
            <person name="Aerts A.L."/>
            <person name="Choi C."/>
            <person name="Clum A."/>
            <person name="LaButti K.M."/>
            <person name="Lindquist E.A."/>
            <person name="Yee Ngan C."/>
            <person name="Ohm R.A."/>
            <person name="Salamov A.A."/>
            <person name="Grigoriev I.V."/>
            <person name="Spatafora J.W."/>
            <person name="Berbee M.L."/>
        </authorList>
    </citation>
    <scope>NUCLEOTIDE SEQUENCE [LARGE SCALE GENOMIC DNA]</scope>
    <source>
        <strain evidence="12 13">JEL478</strain>
    </source>
</reference>
<dbReference type="InterPro" id="IPR008271">
    <property type="entry name" value="Ser/Thr_kinase_AS"/>
</dbReference>
<dbReference type="OMA" id="QILANEW"/>
<proteinExistence type="predicted"/>
<feature type="compositionally biased region" description="Polar residues" evidence="10">
    <location>
        <begin position="1"/>
        <end position="25"/>
    </location>
</feature>
<sequence length="812" mass="87064">MTTASPVETPARTDSSPAREASTTAPPIEPGRTPLARKASSANSVYEERKGTAPHGAESGQLPVVKKKPPSPTGSKQTLAVPQGLSTVHQLSTSEPQISRAGATNGVGDVPSPTVQRTTSPPTSAPPGSNSAISAGAHGNQTNGTATTTGGSSHGADTFPRTHSPRQSVGSLSVHSQVSLQRKGSMGKTALSRSASLSDPESPTSPAPLSREPSTHSLSNNSQMSPVATVSPSPQKKGGFFNRVFKFGESEADKEDEAKMQANQYRRPSRDDAMSNGRRNVDPHPTSPVGSAPHSVGDHSSIFKDLMTPQKIAQRTQSQSSISFDGTQQDSDSDHASPAALTRSPSSHSLFRLPFGHRRESSLGSLSGKENKLKVPALIIKPGHSGGQGDISSGAPTASPASSTASHPSLAIPDVEGPPVAVSPRADDTRSHHNLFKDLIRGKSKRDIGQADRSATDLTSASMTSSTTGDSIPKPAGGTFGEKYGKVDEVLGKGAYAVVKLSHKKEGILEKLFAVKEFRKRKKDETEREFLKKLSAEFSISSCMHHENVIETLDLIQDEQHHWCEVMEYCAGGDLYARIVSGTLTDMTEINCYFKQLILGVAYIHSLGIAHRDLKPENLLLDAEGRILKISDFGVATIFRGPSDGKEGTTKSKGMAGSSPYIAPEELTEPEYDAQKVDIWAAGIIYYTLLYNSVPWQKAAKGDPHYKYFLSHRNGQFWPIDRLPPAQRKLVNKILDPDPRTRATMEQILANEWFQSISYCKPDGTCKSTSTDNAAPHTHPRPIETHKLPQDQRHGAHDRYGSGSASGANSPR</sequence>
<feature type="compositionally biased region" description="Polar residues" evidence="10">
    <location>
        <begin position="165"/>
        <end position="182"/>
    </location>
</feature>
<keyword evidence="3" id="KW-0808">Transferase</keyword>
<gene>
    <name evidence="12" type="ORF">M427DRAFT_58552</name>
</gene>
<organism evidence="12 13">
    <name type="scientific">Gonapodya prolifera (strain JEL478)</name>
    <name type="common">Monoblepharis prolifera</name>
    <dbReference type="NCBI Taxonomy" id="1344416"/>
    <lineage>
        <taxon>Eukaryota</taxon>
        <taxon>Fungi</taxon>
        <taxon>Fungi incertae sedis</taxon>
        <taxon>Chytridiomycota</taxon>
        <taxon>Chytridiomycota incertae sedis</taxon>
        <taxon>Monoblepharidomycetes</taxon>
        <taxon>Monoblepharidales</taxon>
        <taxon>Gonapodyaceae</taxon>
        <taxon>Gonapodya</taxon>
    </lineage>
</organism>
<dbReference type="SUPFAM" id="SSF56112">
    <property type="entry name" value="Protein kinase-like (PK-like)"/>
    <property type="match status" value="1"/>
</dbReference>
<feature type="region of interest" description="Disordered" evidence="10">
    <location>
        <begin position="1"/>
        <end position="352"/>
    </location>
</feature>
<dbReference type="SMART" id="SM00220">
    <property type="entry name" value="S_TKc"/>
    <property type="match status" value="1"/>
</dbReference>
<dbReference type="CDD" id="cd13994">
    <property type="entry name" value="STKc_HAL4_like"/>
    <property type="match status" value="1"/>
</dbReference>
<keyword evidence="13" id="KW-1185">Reference proteome</keyword>
<dbReference type="Gene3D" id="1.10.510.10">
    <property type="entry name" value="Transferase(Phosphotransferase) domain 1"/>
    <property type="match status" value="1"/>
</dbReference>
<feature type="compositionally biased region" description="Polar residues" evidence="10">
    <location>
        <begin position="191"/>
        <end position="204"/>
    </location>
</feature>
<dbReference type="GO" id="GO:0005829">
    <property type="term" value="C:cytosol"/>
    <property type="evidence" value="ECO:0007669"/>
    <property type="project" value="TreeGrafter"/>
</dbReference>
<keyword evidence="4 9" id="KW-0547">Nucleotide-binding</keyword>
<dbReference type="OrthoDB" id="6513151at2759"/>
<feature type="compositionally biased region" description="Polar residues" evidence="10">
    <location>
        <begin position="311"/>
        <end position="330"/>
    </location>
</feature>
<evidence type="ECO:0000256" key="3">
    <source>
        <dbReference type="ARBA" id="ARBA00022679"/>
    </source>
</evidence>
<evidence type="ECO:0000256" key="10">
    <source>
        <dbReference type="SAM" id="MobiDB-lite"/>
    </source>
</evidence>
<feature type="compositionally biased region" description="Basic and acidic residues" evidence="10">
    <location>
        <begin position="781"/>
        <end position="800"/>
    </location>
</feature>
<evidence type="ECO:0000313" key="12">
    <source>
        <dbReference type="EMBL" id="KXS13496.1"/>
    </source>
</evidence>
<keyword evidence="6 9" id="KW-0067">ATP-binding</keyword>
<dbReference type="PANTHER" id="PTHR24343:SF558">
    <property type="entry name" value="PROTEIN KINASE DOMAIN-CONTAINING PROTEIN"/>
    <property type="match status" value="1"/>
</dbReference>
<feature type="domain" description="Protein kinase" evidence="11">
    <location>
        <begin position="485"/>
        <end position="754"/>
    </location>
</feature>
<feature type="region of interest" description="Disordered" evidence="10">
    <location>
        <begin position="380"/>
        <end position="479"/>
    </location>
</feature>
<evidence type="ECO:0000313" key="13">
    <source>
        <dbReference type="Proteomes" id="UP000070544"/>
    </source>
</evidence>
<feature type="compositionally biased region" description="Low complexity" evidence="10">
    <location>
        <begin position="392"/>
        <end position="411"/>
    </location>
</feature>
<dbReference type="Pfam" id="PF00069">
    <property type="entry name" value="Pkinase"/>
    <property type="match status" value="1"/>
</dbReference>
<evidence type="ECO:0000256" key="1">
    <source>
        <dbReference type="ARBA" id="ARBA00012513"/>
    </source>
</evidence>
<dbReference type="PANTHER" id="PTHR24343">
    <property type="entry name" value="SERINE/THREONINE KINASE"/>
    <property type="match status" value="1"/>
</dbReference>
<dbReference type="PROSITE" id="PS00107">
    <property type="entry name" value="PROTEIN_KINASE_ATP"/>
    <property type="match status" value="1"/>
</dbReference>
<accession>A0A139A9Q3</accession>
<feature type="compositionally biased region" description="Polar residues" evidence="10">
    <location>
        <begin position="803"/>
        <end position="812"/>
    </location>
</feature>
<dbReference type="EMBL" id="KQ965777">
    <property type="protein sequence ID" value="KXS13496.1"/>
    <property type="molecule type" value="Genomic_DNA"/>
</dbReference>
<dbReference type="EC" id="2.7.11.1" evidence="1"/>
<dbReference type="STRING" id="1344416.A0A139A9Q3"/>
<evidence type="ECO:0000256" key="9">
    <source>
        <dbReference type="PROSITE-ProRule" id="PRU10141"/>
    </source>
</evidence>
<evidence type="ECO:0000256" key="2">
    <source>
        <dbReference type="ARBA" id="ARBA00022527"/>
    </source>
</evidence>
<feature type="compositionally biased region" description="Polar residues" evidence="10">
    <location>
        <begin position="456"/>
        <end position="470"/>
    </location>
</feature>
<evidence type="ECO:0000256" key="6">
    <source>
        <dbReference type="ARBA" id="ARBA00022840"/>
    </source>
</evidence>
<feature type="compositionally biased region" description="Basic and acidic residues" evidence="10">
    <location>
        <begin position="246"/>
        <end position="259"/>
    </location>
</feature>
<dbReference type="InterPro" id="IPR011009">
    <property type="entry name" value="Kinase-like_dom_sf"/>
</dbReference>
<evidence type="ECO:0000256" key="5">
    <source>
        <dbReference type="ARBA" id="ARBA00022777"/>
    </source>
</evidence>
<feature type="compositionally biased region" description="Polar residues" evidence="10">
    <location>
        <begin position="73"/>
        <end position="97"/>
    </location>
</feature>